<organism evidence="1 2">
    <name type="scientific">Rhodococcus erythropolis</name>
    <name type="common">Arthrobacter picolinophilus</name>
    <dbReference type="NCBI Taxonomy" id="1833"/>
    <lineage>
        <taxon>Bacteria</taxon>
        <taxon>Bacillati</taxon>
        <taxon>Actinomycetota</taxon>
        <taxon>Actinomycetes</taxon>
        <taxon>Mycobacteriales</taxon>
        <taxon>Nocardiaceae</taxon>
        <taxon>Rhodococcus</taxon>
        <taxon>Rhodococcus erythropolis group</taxon>
    </lineage>
</organism>
<accession>A0A0C3AD13</accession>
<dbReference type="InterPro" id="IPR036388">
    <property type="entry name" value="WH-like_DNA-bd_sf"/>
</dbReference>
<dbReference type="PRINTS" id="PR00046">
    <property type="entry name" value="SIGMA70FCT"/>
</dbReference>
<dbReference type="EMBL" id="CP050124">
    <property type="protein sequence ID" value="QIP38651.1"/>
    <property type="molecule type" value="Genomic_DNA"/>
</dbReference>
<dbReference type="Gene3D" id="1.20.120.1810">
    <property type="match status" value="1"/>
</dbReference>
<dbReference type="Pfam" id="PF04542">
    <property type="entry name" value="Sigma70_r2"/>
    <property type="match status" value="1"/>
</dbReference>
<dbReference type="NCBIfam" id="TIGR02937">
    <property type="entry name" value="sigma70-ECF"/>
    <property type="match status" value="1"/>
</dbReference>
<sequence>MTAVPPDDTVPPGKAVPPDKKDQYELAVELFVSMASLPPDDPTREKITNSIIELCLPLATHVARRYQGRGQPFEDLEQVARVGLVQAVQRFDVDKGSDFLSFAVPTVMGEVRKHFRDHGWSVRVPRSLQERHLALNRALTSLSQTLGRAPTVAELATELDIEPDEVEQGLTAGNSYRTTPLDTASAGDGSGLTLIDTLGQYDEAISRIDNHETLRPALLALPERERTIVVLRFFGHLTQSQIAEKIGISQMHVSRILTQTLKQLRTEMGEIF</sequence>
<dbReference type="InterPro" id="IPR014322">
    <property type="entry name" value="RNA_pol_sigma-B/F/G"/>
</dbReference>
<dbReference type="Pfam" id="PF04539">
    <property type="entry name" value="Sigma70_r3"/>
    <property type="match status" value="1"/>
</dbReference>
<dbReference type="InterPro" id="IPR007624">
    <property type="entry name" value="RNA_pol_sigma70_r3"/>
</dbReference>
<dbReference type="GO" id="GO:0016987">
    <property type="term" value="F:sigma factor activity"/>
    <property type="evidence" value="ECO:0007669"/>
    <property type="project" value="InterPro"/>
</dbReference>
<dbReference type="Pfam" id="PF04545">
    <property type="entry name" value="Sigma70_r4"/>
    <property type="match status" value="1"/>
</dbReference>
<dbReference type="GO" id="GO:0003677">
    <property type="term" value="F:DNA binding"/>
    <property type="evidence" value="ECO:0007669"/>
    <property type="project" value="InterPro"/>
</dbReference>
<protein>
    <submittedName>
        <fullName evidence="1">RNA polymerase sigma factor SigF</fullName>
    </submittedName>
</protein>
<dbReference type="InterPro" id="IPR013325">
    <property type="entry name" value="RNA_pol_sigma_r2"/>
</dbReference>
<gene>
    <name evidence="1" type="ORF">G9444_1407</name>
</gene>
<dbReference type="SUPFAM" id="SSF88659">
    <property type="entry name" value="Sigma3 and sigma4 domains of RNA polymerase sigma factors"/>
    <property type="match status" value="2"/>
</dbReference>
<dbReference type="GO" id="GO:0006352">
    <property type="term" value="P:DNA-templated transcription initiation"/>
    <property type="evidence" value="ECO:0007669"/>
    <property type="project" value="InterPro"/>
</dbReference>
<dbReference type="InterPro" id="IPR014284">
    <property type="entry name" value="RNA_pol_sigma-70_dom"/>
</dbReference>
<dbReference type="PANTHER" id="PTHR30385:SF4">
    <property type="entry name" value="RNA POLYMERASE SIGMA-E FACTOR"/>
    <property type="match status" value="1"/>
</dbReference>
<dbReference type="InterPro" id="IPR013324">
    <property type="entry name" value="RNA_pol_sigma_r3/r4-like"/>
</dbReference>
<dbReference type="CDD" id="cd06171">
    <property type="entry name" value="Sigma70_r4"/>
    <property type="match status" value="1"/>
</dbReference>
<dbReference type="InterPro" id="IPR007630">
    <property type="entry name" value="RNA_pol_sigma70_r4"/>
</dbReference>
<evidence type="ECO:0000313" key="1">
    <source>
        <dbReference type="EMBL" id="QIP38651.1"/>
    </source>
</evidence>
<dbReference type="InterPro" id="IPR000943">
    <property type="entry name" value="RNA_pol_sigma70"/>
</dbReference>
<dbReference type="PANTHER" id="PTHR30385">
    <property type="entry name" value="SIGMA FACTOR F FLAGELLAR"/>
    <property type="match status" value="1"/>
</dbReference>
<dbReference type="Proteomes" id="UP000502345">
    <property type="component" value="Chromosome"/>
</dbReference>
<name>A0A0C3AD13_RHOER</name>
<reference evidence="1 2" key="1">
    <citation type="submission" date="2020-03" db="EMBL/GenBank/DDBJ databases">
        <title>Screen low temperature-resistant strains for efficient degradation of petroleum hydrocarbons under the low temperature.</title>
        <authorList>
            <person name="Wang Y."/>
            <person name="Chen J."/>
        </authorList>
    </citation>
    <scope>NUCLEOTIDE SEQUENCE [LARGE SCALE GENOMIC DNA]</scope>
    <source>
        <strain evidence="1 2">KB1</strain>
    </source>
</reference>
<evidence type="ECO:0000313" key="2">
    <source>
        <dbReference type="Proteomes" id="UP000502345"/>
    </source>
</evidence>
<dbReference type="NCBIfam" id="TIGR02980">
    <property type="entry name" value="SigBFG"/>
    <property type="match status" value="1"/>
</dbReference>
<dbReference type="SUPFAM" id="SSF88946">
    <property type="entry name" value="Sigma2 domain of RNA polymerase sigma factors"/>
    <property type="match status" value="1"/>
</dbReference>
<proteinExistence type="predicted"/>
<dbReference type="AlphaFoldDB" id="A0A0C3AD13"/>
<dbReference type="InterPro" id="IPR007627">
    <property type="entry name" value="RNA_pol_sigma70_r2"/>
</dbReference>
<dbReference type="Gene3D" id="1.10.10.10">
    <property type="entry name" value="Winged helix-like DNA-binding domain superfamily/Winged helix DNA-binding domain"/>
    <property type="match status" value="2"/>
</dbReference>
<dbReference type="OMA" id="RDDGMIK"/>